<dbReference type="GO" id="GO:0007157">
    <property type="term" value="P:heterophilic cell-cell adhesion via plasma membrane cell adhesion molecules"/>
    <property type="evidence" value="ECO:0007669"/>
    <property type="project" value="TreeGrafter"/>
</dbReference>
<dbReference type="FunFam" id="2.10.25.10:FF:000659">
    <property type="entry name" value="Crumbs cell polarity complex component 2b"/>
    <property type="match status" value="1"/>
</dbReference>
<keyword evidence="9" id="KW-0106">Calcium</keyword>
<evidence type="ECO:0000256" key="10">
    <source>
        <dbReference type="ARBA" id="ARBA00022989"/>
    </source>
</evidence>
<reference evidence="16 17" key="1">
    <citation type="submission" date="2024-04" db="EMBL/GenBank/DDBJ databases">
        <authorList>
            <person name="Rising A."/>
            <person name="Reimegard J."/>
            <person name="Sonavane S."/>
            <person name="Akerstrom W."/>
            <person name="Nylinder S."/>
            <person name="Hedman E."/>
            <person name="Kallberg Y."/>
        </authorList>
    </citation>
    <scope>NUCLEOTIDE SEQUENCE [LARGE SCALE GENOMIC DNA]</scope>
</reference>
<dbReference type="SUPFAM" id="SSF57196">
    <property type="entry name" value="EGF/Laminin"/>
    <property type="match status" value="5"/>
</dbReference>
<evidence type="ECO:0000256" key="2">
    <source>
        <dbReference type="ARBA" id="ARBA00022473"/>
    </source>
</evidence>
<evidence type="ECO:0000256" key="5">
    <source>
        <dbReference type="ARBA" id="ARBA00022692"/>
    </source>
</evidence>
<dbReference type="AlphaFoldDB" id="A0AAV2AG42"/>
<dbReference type="SMART" id="SM00181">
    <property type="entry name" value="EGF"/>
    <property type="match status" value="6"/>
</dbReference>
<keyword evidence="13" id="KW-0325">Glycoprotein</keyword>
<dbReference type="FunFam" id="2.10.25.10:FF:000095">
    <property type="entry name" value="Notch, isoform B"/>
    <property type="match status" value="1"/>
</dbReference>
<keyword evidence="5" id="KW-0812">Transmembrane</keyword>
<dbReference type="PANTHER" id="PTHR24049:SF22">
    <property type="entry name" value="DROSOPHILA CRUMBS HOMOLOG"/>
    <property type="match status" value="1"/>
</dbReference>
<keyword evidence="7" id="KW-0732">Signal</keyword>
<dbReference type="PANTHER" id="PTHR24049">
    <property type="entry name" value="CRUMBS FAMILY MEMBER"/>
    <property type="match status" value="1"/>
</dbReference>
<sequence length="433" mass="48850">ITYFITEEVQGFCVNSFINSDELAFYKFTYSMKYLSLILILCSELLYQNASGEKLNSLKHLFKGKSFNLNNEVYDLENDVFNNLLENNAGCSCTNGKCVNEDGKDVCKCPPGYGNYTSSFCKACDCGPNKSCIWIETGWWTSEKTCFCNIGYFEDNGKCIYACISGPCKNGGICKVEKNSFKCYCPVPFSGNNCETDICSKHPCENGGTCRLKDNSPKCDCRTPYFGDKCEKDPCTDNPCRNGGTCSLFRDSFKCNCKEQFSGDMCEHDPCKKNPCENGGTCRLKGNSTKCICKTPYFGDKCQKDPCTNNPCKNGGTCSLLNDSFKCDCKENFIGNKCEFDLKISTIMMSTETSTLKTTTIPPTVYDMCKDGLCIHGKYEAIGQYYRCRFNLEKYFTDVMKDLLDFDANKNFKTYQINKLFGRLFKLQSCFLF</sequence>
<accession>A0AAV2AG42</accession>
<evidence type="ECO:0000256" key="6">
    <source>
        <dbReference type="ARBA" id="ARBA00022723"/>
    </source>
</evidence>
<evidence type="ECO:0000259" key="15">
    <source>
        <dbReference type="PROSITE" id="PS50026"/>
    </source>
</evidence>
<evidence type="ECO:0000256" key="4">
    <source>
        <dbReference type="ARBA" id="ARBA00022536"/>
    </source>
</evidence>
<dbReference type="PROSITE" id="PS50026">
    <property type="entry name" value="EGF_3"/>
    <property type="match status" value="5"/>
</dbReference>
<feature type="domain" description="EGF-like" evidence="15">
    <location>
        <begin position="160"/>
        <end position="195"/>
    </location>
</feature>
<keyword evidence="11" id="KW-0472">Membrane</keyword>
<evidence type="ECO:0000256" key="11">
    <source>
        <dbReference type="ARBA" id="ARBA00023136"/>
    </source>
</evidence>
<dbReference type="GO" id="GO:0045197">
    <property type="term" value="P:establishment or maintenance of epithelial cell apical/basal polarity"/>
    <property type="evidence" value="ECO:0007669"/>
    <property type="project" value="TreeGrafter"/>
</dbReference>
<keyword evidence="12 14" id="KW-1015">Disulfide bond</keyword>
<evidence type="ECO:0000256" key="1">
    <source>
        <dbReference type="ARBA" id="ARBA00004251"/>
    </source>
</evidence>
<evidence type="ECO:0000256" key="13">
    <source>
        <dbReference type="ARBA" id="ARBA00023180"/>
    </source>
</evidence>
<dbReference type="Gene3D" id="2.10.25.10">
    <property type="entry name" value="Laminin"/>
    <property type="match status" value="5"/>
</dbReference>
<feature type="domain" description="EGF-like" evidence="15">
    <location>
        <begin position="231"/>
        <end position="267"/>
    </location>
</feature>
<dbReference type="InterPro" id="IPR013032">
    <property type="entry name" value="EGF-like_CS"/>
</dbReference>
<comment type="caution">
    <text evidence="14">Lacks conserved residue(s) required for the propagation of feature annotation.</text>
</comment>
<dbReference type="GO" id="GO:0005509">
    <property type="term" value="F:calcium ion binding"/>
    <property type="evidence" value="ECO:0007669"/>
    <property type="project" value="InterPro"/>
</dbReference>
<dbReference type="CDD" id="cd00054">
    <property type="entry name" value="EGF_CA"/>
    <property type="match status" value="4"/>
</dbReference>
<keyword evidence="3" id="KW-1003">Cell membrane</keyword>
<dbReference type="Pfam" id="PF00008">
    <property type="entry name" value="EGF"/>
    <property type="match status" value="5"/>
</dbReference>
<feature type="disulfide bond" evidence="14">
    <location>
        <begin position="329"/>
        <end position="338"/>
    </location>
</feature>
<dbReference type="InterPro" id="IPR051022">
    <property type="entry name" value="Notch_Cell-Fate_Det"/>
</dbReference>
<dbReference type="Proteomes" id="UP001497382">
    <property type="component" value="Unassembled WGS sequence"/>
</dbReference>
<feature type="disulfide bond" evidence="14">
    <location>
        <begin position="185"/>
        <end position="194"/>
    </location>
</feature>
<keyword evidence="10" id="KW-1133">Transmembrane helix</keyword>
<protein>
    <recommendedName>
        <fullName evidence="15">EGF-like domain-containing protein</fullName>
    </recommendedName>
</protein>
<keyword evidence="17" id="KW-1185">Reference proteome</keyword>
<keyword evidence="6" id="KW-0479">Metal-binding</keyword>
<dbReference type="EMBL" id="CAXIEN010000161">
    <property type="protein sequence ID" value="CAL1282851.1"/>
    <property type="molecule type" value="Genomic_DNA"/>
</dbReference>
<keyword evidence="8" id="KW-0677">Repeat</keyword>
<comment type="subcellular location">
    <subcellularLocation>
        <location evidence="1">Cell membrane</location>
        <topology evidence="1">Single-pass type I membrane protein</topology>
    </subcellularLocation>
</comment>
<proteinExistence type="predicted"/>
<dbReference type="FunFam" id="2.10.25.10:FF:000255">
    <property type="entry name" value="Sushi, nidogen and EGF-like domains 1"/>
    <property type="match status" value="1"/>
</dbReference>
<feature type="domain" description="EGF-like" evidence="15">
    <location>
        <begin position="303"/>
        <end position="339"/>
    </location>
</feature>
<feature type="non-terminal residue" evidence="16">
    <location>
        <position position="1"/>
    </location>
</feature>
<dbReference type="GO" id="GO:0007409">
    <property type="term" value="P:axonogenesis"/>
    <property type="evidence" value="ECO:0007669"/>
    <property type="project" value="UniProtKB-ARBA"/>
</dbReference>
<dbReference type="InterPro" id="IPR001881">
    <property type="entry name" value="EGF-like_Ca-bd_dom"/>
</dbReference>
<evidence type="ECO:0000256" key="3">
    <source>
        <dbReference type="ARBA" id="ARBA00022475"/>
    </source>
</evidence>
<dbReference type="Pfam" id="PF12661">
    <property type="entry name" value="hEGF"/>
    <property type="match status" value="1"/>
</dbReference>
<evidence type="ECO:0000256" key="12">
    <source>
        <dbReference type="ARBA" id="ARBA00023157"/>
    </source>
</evidence>
<gene>
    <name evidence="16" type="ORF">LARSCL_LOCUS12283</name>
</gene>
<feature type="disulfide bond" evidence="14">
    <location>
        <begin position="257"/>
        <end position="266"/>
    </location>
</feature>
<keyword evidence="4 14" id="KW-0245">EGF-like domain</keyword>
<evidence type="ECO:0000256" key="7">
    <source>
        <dbReference type="ARBA" id="ARBA00022729"/>
    </source>
</evidence>
<dbReference type="SMART" id="SM00179">
    <property type="entry name" value="EGF_CA"/>
    <property type="match status" value="4"/>
</dbReference>
<comment type="caution">
    <text evidence="16">The sequence shown here is derived from an EMBL/GenBank/DDBJ whole genome shotgun (WGS) entry which is preliminary data.</text>
</comment>
<keyword evidence="2" id="KW-0217">Developmental protein</keyword>
<evidence type="ECO:0000256" key="9">
    <source>
        <dbReference type="ARBA" id="ARBA00022837"/>
    </source>
</evidence>
<dbReference type="GO" id="GO:0032991">
    <property type="term" value="C:protein-containing complex"/>
    <property type="evidence" value="ECO:0007669"/>
    <property type="project" value="TreeGrafter"/>
</dbReference>
<evidence type="ECO:0000313" key="17">
    <source>
        <dbReference type="Proteomes" id="UP001497382"/>
    </source>
</evidence>
<dbReference type="InterPro" id="IPR000742">
    <property type="entry name" value="EGF"/>
</dbReference>
<feature type="domain" description="EGF-like" evidence="15">
    <location>
        <begin position="196"/>
        <end position="228"/>
    </location>
</feature>
<dbReference type="GO" id="GO:0005886">
    <property type="term" value="C:plasma membrane"/>
    <property type="evidence" value="ECO:0007669"/>
    <property type="project" value="UniProtKB-SubCell"/>
</dbReference>
<evidence type="ECO:0000256" key="8">
    <source>
        <dbReference type="ARBA" id="ARBA00022737"/>
    </source>
</evidence>
<dbReference type="PROSITE" id="PS00022">
    <property type="entry name" value="EGF_1"/>
    <property type="match status" value="2"/>
</dbReference>
<evidence type="ECO:0000313" key="16">
    <source>
        <dbReference type="EMBL" id="CAL1282851.1"/>
    </source>
</evidence>
<organism evidence="16 17">
    <name type="scientific">Larinioides sclopetarius</name>
    <dbReference type="NCBI Taxonomy" id="280406"/>
    <lineage>
        <taxon>Eukaryota</taxon>
        <taxon>Metazoa</taxon>
        <taxon>Ecdysozoa</taxon>
        <taxon>Arthropoda</taxon>
        <taxon>Chelicerata</taxon>
        <taxon>Arachnida</taxon>
        <taxon>Araneae</taxon>
        <taxon>Araneomorphae</taxon>
        <taxon>Entelegynae</taxon>
        <taxon>Araneoidea</taxon>
        <taxon>Araneidae</taxon>
        <taxon>Larinioides</taxon>
    </lineage>
</organism>
<name>A0AAV2AG42_9ARAC</name>
<evidence type="ECO:0000256" key="14">
    <source>
        <dbReference type="PROSITE-ProRule" id="PRU00076"/>
    </source>
</evidence>
<feature type="domain" description="EGF-like" evidence="15">
    <location>
        <begin position="268"/>
        <end position="300"/>
    </location>
</feature>